<keyword evidence="1" id="KW-0732">Signal</keyword>
<evidence type="ECO:0000313" key="3">
    <source>
        <dbReference type="EMBL" id="KAG7442829.1"/>
    </source>
</evidence>
<sequence>MFVRFFALALLFPLVFASNSKRGLAFDPASHPEDIYKASGRSCSWVYNWSPSSPSPSISGVEFVPMQWGTDGLNGFLSGARSASATNVLGFNEPDYGQQSNIPVGTAVQMWKADINPLASSGIRLGSPAVTSADSGLQWLSDFLAQCSGCTVDFLAVHWYGEGAANFILYLQKVWVTEFTDTRTDSGGMSPTVRVWCSLLEFMKQVVAFMDATDWVERYAWFAYKRTTSPLASNMLDGNGNLTPLGQWYIHG</sequence>
<dbReference type="PANTHER" id="PTHR34154:SF3">
    <property type="entry name" value="ALKALI-SENSITIVE LINKAGE PROTEIN 1"/>
    <property type="match status" value="1"/>
</dbReference>
<dbReference type="Gene3D" id="3.20.20.80">
    <property type="entry name" value="Glycosidases"/>
    <property type="match status" value="1"/>
</dbReference>
<feature type="chain" id="PRO_5040406669" description="Asl1-like glycosyl hydrolase catalytic domain-containing protein" evidence="1">
    <location>
        <begin position="18"/>
        <end position="252"/>
    </location>
</feature>
<dbReference type="InterPro" id="IPR053183">
    <property type="entry name" value="ASL1"/>
</dbReference>
<dbReference type="RefSeq" id="XP_043036329.1">
    <property type="nucleotide sequence ID" value="XM_043190115.1"/>
</dbReference>
<dbReference type="InterPro" id="IPR024655">
    <property type="entry name" value="Asl1_glyco_hydro_catalytic"/>
</dbReference>
<reference evidence="3" key="1">
    <citation type="submission" date="2020-11" db="EMBL/GenBank/DDBJ databases">
        <title>Adaptations for nitrogen fixation in a non-lichenized fungal sporocarp promotes dispersal by wood-feeding termites.</title>
        <authorList>
            <consortium name="DOE Joint Genome Institute"/>
            <person name="Koch R.A."/>
            <person name="Yoon G."/>
            <person name="Arayal U."/>
            <person name="Lail K."/>
            <person name="Amirebrahimi M."/>
            <person name="Labutti K."/>
            <person name="Lipzen A."/>
            <person name="Riley R."/>
            <person name="Barry K."/>
            <person name="Henrissat B."/>
            <person name="Grigoriev I.V."/>
            <person name="Herr J.R."/>
            <person name="Aime M.C."/>
        </authorList>
    </citation>
    <scope>NUCLEOTIDE SEQUENCE</scope>
    <source>
        <strain evidence="3">MCA 3950</strain>
    </source>
</reference>
<protein>
    <recommendedName>
        <fullName evidence="2">Asl1-like glycosyl hydrolase catalytic domain-containing protein</fullName>
    </recommendedName>
</protein>
<organism evidence="3 4">
    <name type="scientific">Guyanagaster necrorhizus</name>
    <dbReference type="NCBI Taxonomy" id="856835"/>
    <lineage>
        <taxon>Eukaryota</taxon>
        <taxon>Fungi</taxon>
        <taxon>Dikarya</taxon>
        <taxon>Basidiomycota</taxon>
        <taxon>Agaricomycotina</taxon>
        <taxon>Agaricomycetes</taxon>
        <taxon>Agaricomycetidae</taxon>
        <taxon>Agaricales</taxon>
        <taxon>Marasmiineae</taxon>
        <taxon>Physalacriaceae</taxon>
        <taxon>Guyanagaster</taxon>
    </lineage>
</organism>
<gene>
    <name evidence="3" type="ORF">BT62DRAFT_988507</name>
</gene>
<evidence type="ECO:0000256" key="1">
    <source>
        <dbReference type="SAM" id="SignalP"/>
    </source>
</evidence>
<dbReference type="GO" id="GO:0071966">
    <property type="term" value="P:fungal-type cell wall polysaccharide metabolic process"/>
    <property type="evidence" value="ECO:0007669"/>
    <property type="project" value="TreeGrafter"/>
</dbReference>
<dbReference type="OrthoDB" id="43654at2759"/>
<dbReference type="GO" id="GO:0009277">
    <property type="term" value="C:fungal-type cell wall"/>
    <property type="evidence" value="ECO:0007669"/>
    <property type="project" value="TreeGrafter"/>
</dbReference>
<dbReference type="AlphaFoldDB" id="A0A9P7VMX9"/>
<dbReference type="InterPro" id="IPR017853">
    <property type="entry name" value="GH"/>
</dbReference>
<accession>A0A9P7VMX9</accession>
<dbReference type="Proteomes" id="UP000812287">
    <property type="component" value="Unassembled WGS sequence"/>
</dbReference>
<comment type="caution">
    <text evidence="3">The sequence shown here is derived from an EMBL/GenBank/DDBJ whole genome shotgun (WGS) entry which is preliminary data.</text>
</comment>
<feature type="signal peptide" evidence="1">
    <location>
        <begin position="1"/>
        <end position="17"/>
    </location>
</feature>
<feature type="domain" description="Asl1-like glycosyl hydrolase catalytic" evidence="2">
    <location>
        <begin position="23"/>
        <end position="249"/>
    </location>
</feature>
<name>A0A9P7VMX9_9AGAR</name>
<proteinExistence type="predicted"/>
<dbReference type="PANTHER" id="PTHR34154">
    <property type="entry name" value="ALKALI-SENSITIVE LINKAGE PROTEIN 1"/>
    <property type="match status" value="1"/>
</dbReference>
<dbReference type="SUPFAM" id="SSF51445">
    <property type="entry name" value="(Trans)glycosidases"/>
    <property type="match status" value="1"/>
</dbReference>
<dbReference type="GeneID" id="66112412"/>
<dbReference type="EMBL" id="MU250548">
    <property type="protein sequence ID" value="KAG7442829.1"/>
    <property type="molecule type" value="Genomic_DNA"/>
</dbReference>
<dbReference type="Pfam" id="PF11790">
    <property type="entry name" value="Glyco_hydro_cc"/>
    <property type="match status" value="1"/>
</dbReference>
<evidence type="ECO:0000313" key="4">
    <source>
        <dbReference type="Proteomes" id="UP000812287"/>
    </source>
</evidence>
<keyword evidence="4" id="KW-1185">Reference proteome</keyword>
<evidence type="ECO:0000259" key="2">
    <source>
        <dbReference type="Pfam" id="PF11790"/>
    </source>
</evidence>